<evidence type="ECO:0000256" key="14">
    <source>
        <dbReference type="PROSITE-ProRule" id="PRU00175"/>
    </source>
</evidence>
<gene>
    <name evidence="18" type="ORF">QJS10_CPA03g01016</name>
</gene>
<evidence type="ECO:0000256" key="6">
    <source>
        <dbReference type="ARBA" id="ARBA00017157"/>
    </source>
</evidence>
<reference evidence="18" key="2">
    <citation type="submission" date="2023-06" db="EMBL/GenBank/DDBJ databases">
        <authorList>
            <person name="Ma L."/>
            <person name="Liu K.-W."/>
            <person name="Li Z."/>
            <person name="Hsiao Y.-Y."/>
            <person name="Qi Y."/>
            <person name="Fu T."/>
            <person name="Tang G."/>
            <person name="Zhang D."/>
            <person name="Sun W.-H."/>
            <person name="Liu D.-K."/>
            <person name="Li Y."/>
            <person name="Chen G.-Z."/>
            <person name="Liu X.-D."/>
            <person name="Liao X.-Y."/>
            <person name="Jiang Y.-T."/>
            <person name="Yu X."/>
            <person name="Hao Y."/>
            <person name="Huang J."/>
            <person name="Zhao X.-W."/>
            <person name="Ke S."/>
            <person name="Chen Y.-Y."/>
            <person name="Wu W.-L."/>
            <person name="Hsu J.-L."/>
            <person name="Lin Y.-F."/>
            <person name="Huang M.-D."/>
            <person name="Li C.-Y."/>
            <person name="Huang L."/>
            <person name="Wang Z.-W."/>
            <person name="Zhao X."/>
            <person name="Zhong W.-Y."/>
            <person name="Peng D.-H."/>
            <person name="Ahmad S."/>
            <person name="Lan S."/>
            <person name="Zhang J.-S."/>
            <person name="Tsai W.-C."/>
            <person name="Van De Peer Y."/>
            <person name="Liu Z.-J."/>
        </authorList>
    </citation>
    <scope>NUCLEOTIDE SEQUENCE</scope>
    <source>
        <strain evidence="18">CP</strain>
        <tissue evidence="18">Leaves</tissue>
    </source>
</reference>
<feature type="region of interest" description="Disordered" evidence="16">
    <location>
        <begin position="1"/>
        <end position="21"/>
    </location>
</feature>
<dbReference type="InterPro" id="IPR054476">
    <property type="entry name" value="Ltn1_N"/>
</dbReference>
<dbReference type="GO" id="GO:0043023">
    <property type="term" value="F:ribosomal large subunit binding"/>
    <property type="evidence" value="ECO:0007669"/>
    <property type="project" value="TreeGrafter"/>
</dbReference>
<evidence type="ECO:0000256" key="3">
    <source>
        <dbReference type="ARBA" id="ARBA00004906"/>
    </source>
</evidence>
<dbReference type="CDD" id="cd16491">
    <property type="entry name" value="RING-CH-C4HC3_LTN1"/>
    <property type="match status" value="1"/>
</dbReference>
<dbReference type="PANTHER" id="PTHR12389">
    <property type="entry name" value="ZINC FINGER PROTEIN 294"/>
    <property type="match status" value="1"/>
</dbReference>
<comment type="similarity">
    <text evidence="4 15">Belongs to the LTN1 family.</text>
</comment>
<dbReference type="FunFam" id="3.30.40.10:FF:000038">
    <property type="entry name" value="E3 ubiquitin-protein ligase listerin"/>
    <property type="match status" value="1"/>
</dbReference>
<dbReference type="InterPro" id="IPR054477">
    <property type="entry name" value="LTN1_E3_ligase_6th"/>
</dbReference>
<dbReference type="InterPro" id="IPR013083">
    <property type="entry name" value="Znf_RING/FYVE/PHD"/>
</dbReference>
<comment type="function">
    <text evidence="15">E3 ubiquitin-protein ligase. Component of the ribosome quality control complex (RQC), a ribosome-associated complex that mediates ubiquitination and extraction of incompletely synthesized nascent chains for proteasomal degradation.</text>
</comment>
<evidence type="ECO:0000313" key="18">
    <source>
        <dbReference type="EMBL" id="KAK1321257.1"/>
    </source>
</evidence>
<dbReference type="InterPro" id="IPR011016">
    <property type="entry name" value="Znf_RING-CH"/>
</dbReference>
<comment type="catalytic activity">
    <reaction evidence="1 15">
        <text>S-ubiquitinyl-[E2 ubiquitin-conjugating enzyme]-L-cysteine + [acceptor protein]-L-lysine = [E2 ubiquitin-conjugating enzyme]-L-cysteine + N(6)-ubiquitinyl-[acceptor protein]-L-lysine.</text>
        <dbReference type="EC" id="2.3.2.27"/>
    </reaction>
</comment>
<evidence type="ECO:0000313" key="19">
    <source>
        <dbReference type="Proteomes" id="UP001180020"/>
    </source>
</evidence>
<keyword evidence="12 15" id="KW-0833">Ubl conjugation pathway</keyword>
<dbReference type="GO" id="GO:0008270">
    <property type="term" value="F:zinc ion binding"/>
    <property type="evidence" value="ECO:0007669"/>
    <property type="project" value="UniProtKB-KW"/>
</dbReference>
<comment type="pathway">
    <text evidence="3 15">Protein modification; protein ubiquitination.</text>
</comment>
<feature type="compositionally biased region" description="Basic and acidic residues" evidence="16">
    <location>
        <begin position="1"/>
        <end position="11"/>
    </location>
</feature>
<evidence type="ECO:0000256" key="2">
    <source>
        <dbReference type="ARBA" id="ARBA00004514"/>
    </source>
</evidence>
<organism evidence="18 19">
    <name type="scientific">Acorus calamus</name>
    <name type="common">Sweet flag</name>
    <dbReference type="NCBI Taxonomy" id="4465"/>
    <lineage>
        <taxon>Eukaryota</taxon>
        <taxon>Viridiplantae</taxon>
        <taxon>Streptophyta</taxon>
        <taxon>Embryophyta</taxon>
        <taxon>Tracheophyta</taxon>
        <taxon>Spermatophyta</taxon>
        <taxon>Magnoliopsida</taxon>
        <taxon>Liliopsida</taxon>
        <taxon>Acoraceae</taxon>
        <taxon>Acorus</taxon>
    </lineage>
</organism>
<name>A0AAV9F6J9_ACOCL</name>
<sequence>MGKSKGAERSKTRPSSSSLAASLLPTGTSAIGFGGYVGSSRLDASASPAEVAVPVTDVDGEMAQHLKRLGRKDPQTKLKALSSLSLLFKQRSVEETVQIVPQWAFEYKRLLLDYNREVRRATHDTMMNLVIAVRRGLALHLRSLMGPWWFSQFDPISEVSQAARRSFEAAFPAQEKRLDALILCTSEIFLYLDENLKLTPQAMSEKTMPKDELQEMHQRVISSSLMALATLVDILVGMKVTNHDSENLTTESKNASKARVTAASSAEKIFTDHKYFLDFLKSLDPGVRSATYSVLGCFIKHIPHVYNEGNIKTLSSAILGAFQEKDASCHSSMWETMLLFSRRFSESWSHVNIQKIVLSRFWNFLRNGCYGSQQLSYPSLLPFLDCVPQNVIYGEHFLLNFFQNLWAGRSPFQASSSDRLAFFKAFKECFLWGLYSASRYFDEMDEANNFQVSLVDNILVKLLWHDYLSLARTNKQDGYSFSKSSSLAEGNVEYLDGRTIEKISNVYPASYMQELGSCLVEILSSISSKKSDLLPVFCTPFQNDCLEIFHQGECFPRFSDFIDRLVNFLLILDKISVKKGEKWPLYNLAGPMVASCYPLIKSLDSADAVRILYILVTIFGPRTTLSQIFKKNEWDCINHVTVSEDKNLEAQEFLQVYETHFVPWCFHGSNSSSSSRLDLLLALFEDELFSEQWSCIIKYISKLDQTSGIDIETSCINHICLLAMLMEKVKAKIKNRNLGTETFLRNGSLPEQWHDKILDLVAVSVVHSAPPSSISHTHFLRAVLGGSTVDDQVCFLSKEAMILVFEEILKLFHGFLTQSFFNWAKSAPLFLSIENQCELQTCKSKFMLESARFALEVLQGSYYCLEILDEVCKLVPCILAAVFIIAWECDMSSHAIIHDTYESSFCHNDGNIPISSHGNVAVTSQEHLDKKQALGKMMCDFLFNIDNSFWRNLSLDSQQVLENILIQTIRSAVFETSAVSNDEMATLFCKWVLEFIRVLCWDHTREQHLLDLLLSENDCWPHWVAPLINDKTRSGIIKVGRADMNIHESIHHQFVSFIVKLTSNLGPSRVLAGVPENSDLPPSPEYTRNDMVSSCTFSRAWLAAEVLCTWKWEGGSAMGSFLPLLSEYARNVDCSGKENLILSVVNILLDGALVHCARCQLSHFNAWVASDDDVENIDEPFLRALISMLWTMFTKDNIWGKDEASVLFECIVNKLYIGPTLNRSCLRILPFVLNIVIQPLRITRTGSDEINNVFSPNLMKDDLVEDTITLWLQKALSVPPLLSAIAQQQDLEEWVEVVISCYPLNTSGGIRTLKEALLRNISHMERTLLLDLFRKQRCSSNASTTSDQMNSVASSIPDMYPSISLQITLAKLTAVSVGHCWREFGEDDWDFVFTQLRKWTESAVLVMEEIAENIDSAAVGASSSDNMDVAKSLELALQILDPLPLNLARTALFVLSVFHQFGELQQTKDGEDSLPLNLAKWDSVKDSLLEDVLRLFFATGVTEAIASQYGETVSSAIASSRLAHSHFWELVAFCVINSPSHVRHAAVQAVELWGLGKGPVSSLYAILFSSNSLFSLQIAAYVILSTEPVLHIALLKKDRSLNENAAGKKEYNLSQCVESPMEETVCLRDEISWMIQSLPSKVLSMELVAHDRVNVFIAWAVVLSYLQSLSSTSSEREGLIQWIINHASPNILDCVFQHIPFRTGFLQNLKKKDVQLPVEASKFASSANRAITSGCLLFAIESLWPIGTEQMASLAGSVYGLMLRLLPAYVRNWFAGLRDRSLSSVAESLTKAWCSPCLLAEELSQVKQAPIGDESFSVIVNKSTYEITATYKKDDSTMDLVIHLPAYYPLHPVDVDCTRSIGISEAKQRKWLLSLSAFIRNQNGAMAEAICIWKNNFDKEFKGVEDCPICYSVFHTSDRSLPQFACTTCKYKFHKLCIYKWRATSHNNKCPLCQTAF</sequence>
<dbReference type="GO" id="GO:0005829">
    <property type="term" value="C:cytosol"/>
    <property type="evidence" value="ECO:0007669"/>
    <property type="project" value="UniProtKB-SubCell"/>
</dbReference>
<keyword evidence="8 15" id="KW-0808">Transferase</keyword>
<evidence type="ECO:0000256" key="1">
    <source>
        <dbReference type="ARBA" id="ARBA00000900"/>
    </source>
</evidence>
<dbReference type="Pfam" id="PF22999">
    <property type="entry name" value="LTN1_E3_ligase_6th"/>
    <property type="match status" value="1"/>
</dbReference>
<dbReference type="SMART" id="SM00184">
    <property type="entry name" value="RING"/>
    <property type="match status" value="1"/>
</dbReference>
<accession>A0AAV9F6J9</accession>
<keyword evidence="13 15" id="KW-0862">Zinc</keyword>
<reference evidence="18" key="1">
    <citation type="journal article" date="2023" name="Nat. Commun.">
        <title>Diploid and tetraploid genomes of Acorus and the evolution of monocots.</title>
        <authorList>
            <person name="Ma L."/>
            <person name="Liu K.W."/>
            <person name="Li Z."/>
            <person name="Hsiao Y.Y."/>
            <person name="Qi Y."/>
            <person name="Fu T."/>
            <person name="Tang G.D."/>
            <person name="Zhang D."/>
            <person name="Sun W.H."/>
            <person name="Liu D.K."/>
            <person name="Li Y."/>
            <person name="Chen G.Z."/>
            <person name="Liu X.D."/>
            <person name="Liao X.Y."/>
            <person name="Jiang Y.T."/>
            <person name="Yu X."/>
            <person name="Hao Y."/>
            <person name="Huang J."/>
            <person name="Zhao X.W."/>
            <person name="Ke S."/>
            <person name="Chen Y.Y."/>
            <person name="Wu W.L."/>
            <person name="Hsu J.L."/>
            <person name="Lin Y.F."/>
            <person name="Huang M.D."/>
            <person name="Li C.Y."/>
            <person name="Huang L."/>
            <person name="Wang Z.W."/>
            <person name="Zhao X."/>
            <person name="Zhong W.Y."/>
            <person name="Peng D.H."/>
            <person name="Ahmad S."/>
            <person name="Lan S."/>
            <person name="Zhang J.S."/>
            <person name="Tsai W.C."/>
            <person name="Van de Peer Y."/>
            <person name="Liu Z.J."/>
        </authorList>
    </citation>
    <scope>NUCLEOTIDE SEQUENCE</scope>
    <source>
        <strain evidence="18">CP</strain>
    </source>
</reference>
<keyword evidence="7" id="KW-0963">Cytoplasm</keyword>
<dbReference type="SUPFAM" id="SSF57850">
    <property type="entry name" value="RING/U-box"/>
    <property type="match status" value="1"/>
</dbReference>
<evidence type="ECO:0000256" key="4">
    <source>
        <dbReference type="ARBA" id="ARBA00007997"/>
    </source>
</evidence>
<comment type="caution">
    <text evidence="18">The sequence shown here is derived from an EMBL/GenBank/DDBJ whole genome shotgun (WGS) entry which is preliminary data.</text>
</comment>
<dbReference type="InterPro" id="IPR001841">
    <property type="entry name" value="Znf_RING"/>
</dbReference>
<evidence type="ECO:0000256" key="15">
    <source>
        <dbReference type="RuleBase" id="RU367090"/>
    </source>
</evidence>
<dbReference type="InterPro" id="IPR039795">
    <property type="entry name" value="LTN1/Rkr1"/>
</dbReference>
<evidence type="ECO:0000256" key="12">
    <source>
        <dbReference type="ARBA" id="ARBA00022786"/>
    </source>
</evidence>
<keyword evidence="11 14" id="KW-0863">Zinc-finger</keyword>
<feature type="domain" description="RING-type" evidence="17">
    <location>
        <begin position="1907"/>
        <end position="1954"/>
    </location>
</feature>
<dbReference type="PANTHER" id="PTHR12389:SF0">
    <property type="entry name" value="E3 UBIQUITIN-PROTEIN LIGASE LISTERIN"/>
    <property type="match status" value="1"/>
</dbReference>
<evidence type="ECO:0000256" key="16">
    <source>
        <dbReference type="SAM" id="MobiDB-lite"/>
    </source>
</evidence>
<evidence type="ECO:0000256" key="9">
    <source>
        <dbReference type="ARBA" id="ARBA00022723"/>
    </source>
</evidence>
<dbReference type="InterPro" id="IPR039804">
    <property type="entry name" value="RING-CH-C4HC3_LTN1"/>
</dbReference>
<dbReference type="Proteomes" id="UP001180020">
    <property type="component" value="Unassembled WGS sequence"/>
</dbReference>
<dbReference type="InterPro" id="IPR016024">
    <property type="entry name" value="ARM-type_fold"/>
</dbReference>
<evidence type="ECO:0000256" key="5">
    <source>
        <dbReference type="ARBA" id="ARBA00012483"/>
    </source>
</evidence>
<dbReference type="InterPro" id="IPR054478">
    <property type="entry name" value="LTN1_UBC"/>
</dbReference>
<proteinExistence type="inferred from homology"/>
<evidence type="ECO:0000256" key="10">
    <source>
        <dbReference type="ARBA" id="ARBA00022737"/>
    </source>
</evidence>
<comment type="subcellular location">
    <subcellularLocation>
        <location evidence="2">Cytoplasm</location>
        <location evidence="2">Cytosol</location>
    </subcellularLocation>
</comment>
<dbReference type="Pfam" id="PF23009">
    <property type="entry name" value="UBC_like"/>
    <property type="match status" value="1"/>
</dbReference>
<dbReference type="Pfam" id="PF22958">
    <property type="entry name" value="Ltn1_1st"/>
    <property type="match status" value="1"/>
</dbReference>
<evidence type="ECO:0000256" key="8">
    <source>
        <dbReference type="ARBA" id="ARBA00022679"/>
    </source>
</evidence>
<dbReference type="EC" id="2.3.2.27" evidence="5 15"/>
<dbReference type="GO" id="GO:0072344">
    <property type="term" value="P:rescue of stalled ribosome"/>
    <property type="evidence" value="ECO:0007669"/>
    <property type="project" value="UniProtKB-UniRule"/>
</dbReference>
<dbReference type="Gene3D" id="3.30.40.10">
    <property type="entry name" value="Zinc/RING finger domain, C3HC4 (zinc finger)"/>
    <property type="match status" value="1"/>
</dbReference>
<dbReference type="GO" id="GO:1990112">
    <property type="term" value="C:RQC complex"/>
    <property type="evidence" value="ECO:0007669"/>
    <property type="project" value="UniProtKB-UniRule"/>
</dbReference>
<dbReference type="GO" id="GO:1990116">
    <property type="term" value="P:ribosome-associated ubiquitin-dependent protein catabolic process"/>
    <property type="evidence" value="ECO:0007669"/>
    <property type="project" value="UniProtKB-UniRule"/>
</dbReference>
<comment type="subunit">
    <text evidence="15">Component of the ribosome quality control complex (RQC).</text>
</comment>
<dbReference type="EMBL" id="JAUJYO010000003">
    <property type="protein sequence ID" value="KAK1321257.1"/>
    <property type="molecule type" value="Genomic_DNA"/>
</dbReference>
<dbReference type="GO" id="GO:0061630">
    <property type="term" value="F:ubiquitin protein ligase activity"/>
    <property type="evidence" value="ECO:0007669"/>
    <property type="project" value="UniProtKB-UniRule"/>
</dbReference>
<keyword evidence="9 15" id="KW-0479">Metal-binding</keyword>
<evidence type="ECO:0000256" key="13">
    <source>
        <dbReference type="ARBA" id="ARBA00022833"/>
    </source>
</evidence>
<dbReference type="SUPFAM" id="SSF48371">
    <property type="entry name" value="ARM repeat"/>
    <property type="match status" value="1"/>
</dbReference>
<evidence type="ECO:0000259" key="17">
    <source>
        <dbReference type="PROSITE" id="PS50089"/>
    </source>
</evidence>
<protein>
    <recommendedName>
        <fullName evidence="6 15">E3 ubiquitin-protein ligase listerin</fullName>
        <ecNumber evidence="5 15">2.3.2.27</ecNumber>
    </recommendedName>
    <alternativeName>
        <fullName evidence="15">RING-type E3 ubiquitin transferase listerin</fullName>
    </alternativeName>
</protein>
<dbReference type="SMART" id="SM00744">
    <property type="entry name" value="RINGv"/>
    <property type="match status" value="1"/>
</dbReference>
<keyword evidence="19" id="KW-1185">Reference proteome</keyword>
<evidence type="ECO:0000256" key="7">
    <source>
        <dbReference type="ARBA" id="ARBA00022490"/>
    </source>
</evidence>
<keyword evidence="10" id="KW-0677">Repeat</keyword>
<evidence type="ECO:0000256" key="11">
    <source>
        <dbReference type="ARBA" id="ARBA00022771"/>
    </source>
</evidence>
<dbReference type="PROSITE" id="PS50089">
    <property type="entry name" value="ZF_RING_2"/>
    <property type="match status" value="1"/>
</dbReference>